<protein>
    <submittedName>
        <fullName evidence="2">Uncharacterized protein</fullName>
    </submittedName>
</protein>
<proteinExistence type="predicted"/>
<organism evidence="2 3">
    <name type="scientific">Leptospira fletcheri</name>
    <dbReference type="NCBI Taxonomy" id="2484981"/>
    <lineage>
        <taxon>Bacteria</taxon>
        <taxon>Pseudomonadati</taxon>
        <taxon>Spirochaetota</taxon>
        <taxon>Spirochaetia</taxon>
        <taxon>Leptospirales</taxon>
        <taxon>Leptospiraceae</taxon>
        <taxon>Leptospira</taxon>
    </lineage>
</organism>
<dbReference type="AlphaFoldDB" id="A0A4R9GHZ8"/>
<dbReference type="RefSeq" id="WP_135767748.1">
    <property type="nucleotide sequence ID" value="NZ_RQET01000004.1"/>
</dbReference>
<keyword evidence="3" id="KW-1185">Reference proteome</keyword>
<feature type="region of interest" description="Disordered" evidence="1">
    <location>
        <begin position="54"/>
        <end position="73"/>
    </location>
</feature>
<dbReference type="Proteomes" id="UP000298458">
    <property type="component" value="Unassembled WGS sequence"/>
</dbReference>
<sequence>MKYLLRTFPFWMTLVLLHTNALHSQFYSNKGLRKNAGEKNAEWQVKGRYFETAERTSRLSGRNGTNRRVPHSR</sequence>
<name>A0A4R9GHZ8_9LEPT</name>
<evidence type="ECO:0000256" key="1">
    <source>
        <dbReference type="SAM" id="MobiDB-lite"/>
    </source>
</evidence>
<reference evidence="2" key="1">
    <citation type="journal article" date="2019" name="PLoS Negl. Trop. Dis.">
        <title>Revisiting the worldwide diversity of Leptospira species in the environment.</title>
        <authorList>
            <person name="Vincent A.T."/>
            <person name="Schiettekatte O."/>
            <person name="Bourhy P."/>
            <person name="Veyrier F.J."/>
            <person name="Picardeau M."/>
        </authorList>
    </citation>
    <scope>NUCLEOTIDE SEQUENCE [LARGE SCALE GENOMIC DNA]</scope>
    <source>
        <strain evidence="2">SSW15</strain>
    </source>
</reference>
<evidence type="ECO:0000313" key="2">
    <source>
        <dbReference type="EMBL" id="TGK12350.1"/>
    </source>
</evidence>
<dbReference type="OrthoDB" id="9770043at2"/>
<accession>A0A4R9GHZ8</accession>
<comment type="caution">
    <text evidence="2">The sequence shown here is derived from an EMBL/GenBank/DDBJ whole genome shotgun (WGS) entry which is preliminary data.</text>
</comment>
<evidence type="ECO:0000313" key="3">
    <source>
        <dbReference type="Proteomes" id="UP000298458"/>
    </source>
</evidence>
<dbReference type="EMBL" id="RQET01000004">
    <property type="protein sequence ID" value="TGK12350.1"/>
    <property type="molecule type" value="Genomic_DNA"/>
</dbReference>
<gene>
    <name evidence="2" type="ORF">EHO60_08855</name>
</gene>